<evidence type="ECO:0000313" key="2">
    <source>
        <dbReference type="Proteomes" id="UP000765509"/>
    </source>
</evidence>
<dbReference type="Proteomes" id="UP000765509">
    <property type="component" value="Unassembled WGS sequence"/>
</dbReference>
<accession>A0A9Q3D2M9</accession>
<name>A0A9Q3D2M9_9BASI</name>
<reference evidence="1" key="1">
    <citation type="submission" date="2021-03" db="EMBL/GenBank/DDBJ databases">
        <title>Draft genome sequence of rust myrtle Austropuccinia psidii MF-1, a brazilian biotype.</title>
        <authorList>
            <person name="Quecine M.C."/>
            <person name="Pachon D.M.R."/>
            <person name="Bonatelli M.L."/>
            <person name="Correr F.H."/>
            <person name="Franceschini L.M."/>
            <person name="Leite T.F."/>
            <person name="Margarido G.R.A."/>
            <person name="Almeida C.A."/>
            <person name="Ferrarezi J.A."/>
            <person name="Labate C.A."/>
        </authorList>
    </citation>
    <scope>NUCLEOTIDE SEQUENCE</scope>
    <source>
        <strain evidence="1">MF-1</strain>
    </source>
</reference>
<dbReference type="AlphaFoldDB" id="A0A9Q3D2M9"/>
<comment type="caution">
    <text evidence="1">The sequence shown here is derived from an EMBL/GenBank/DDBJ whole genome shotgun (WGS) entry which is preliminary data.</text>
</comment>
<organism evidence="1 2">
    <name type="scientific">Austropuccinia psidii MF-1</name>
    <dbReference type="NCBI Taxonomy" id="1389203"/>
    <lineage>
        <taxon>Eukaryota</taxon>
        <taxon>Fungi</taxon>
        <taxon>Dikarya</taxon>
        <taxon>Basidiomycota</taxon>
        <taxon>Pucciniomycotina</taxon>
        <taxon>Pucciniomycetes</taxon>
        <taxon>Pucciniales</taxon>
        <taxon>Sphaerophragmiaceae</taxon>
        <taxon>Austropuccinia</taxon>
    </lineage>
</organism>
<proteinExistence type="predicted"/>
<protein>
    <submittedName>
        <fullName evidence="1">Uncharacterized protein</fullName>
    </submittedName>
</protein>
<gene>
    <name evidence="1" type="ORF">O181_035439</name>
</gene>
<keyword evidence="2" id="KW-1185">Reference proteome</keyword>
<evidence type="ECO:0000313" key="1">
    <source>
        <dbReference type="EMBL" id="MBW0495724.1"/>
    </source>
</evidence>
<sequence>MAPLATTRALGPGLWSMGLLGPFWPNSNEAKMGQGGSSLTPKARWVPNHKWAHLSQLWPQTPINLKWPKTTLGPKLSINNSIASGNHQRPPAQLKTRIPSSSGEDFPFFNALCTKGPGVVHIWYNIPLCTIFSQQSNGDTFRTQLCDSK</sequence>
<dbReference type="EMBL" id="AVOT02013260">
    <property type="protein sequence ID" value="MBW0495724.1"/>
    <property type="molecule type" value="Genomic_DNA"/>
</dbReference>